<keyword evidence="3" id="KW-1185">Reference proteome</keyword>
<feature type="region of interest" description="Disordered" evidence="1">
    <location>
        <begin position="1"/>
        <end position="71"/>
    </location>
</feature>
<dbReference type="EMBL" id="LIAE01006727">
    <property type="protein sequence ID" value="PAV85812.1"/>
    <property type="molecule type" value="Genomic_DNA"/>
</dbReference>
<reference evidence="2 3" key="1">
    <citation type="journal article" date="2017" name="Curr. Biol.">
        <title>Genome architecture and evolution of a unichromosomal asexual nematode.</title>
        <authorList>
            <person name="Fradin H."/>
            <person name="Zegar C."/>
            <person name="Gutwein M."/>
            <person name="Lucas J."/>
            <person name="Kovtun M."/>
            <person name="Corcoran D."/>
            <person name="Baugh L.R."/>
            <person name="Kiontke K."/>
            <person name="Gunsalus K."/>
            <person name="Fitch D.H."/>
            <person name="Piano F."/>
        </authorList>
    </citation>
    <scope>NUCLEOTIDE SEQUENCE [LARGE SCALE GENOMIC DNA]</scope>
    <source>
        <strain evidence="2">PF1309</strain>
    </source>
</reference>
<organism evidence="2 3">
    <name type="scientific">Diploscapter pachys</name>
    <dbReference type="NCBI Taxonomy" id="2018661"/>
    <lineage>
        <taxon>Eukaryota</taxon>
        <taxon>Metazoa</taxon>
        <taxon>Ecdysozoa</taxon>
        <taxon>Nematoda</taxon>
        <taxon>Chromadorea</taxon>
        <taxon>Rhabditida</taxon>
        <taxon>Rhabditina</taxon>
        <taxon>Rhabditomorpha</taxon>
        <taxon>Rhabditoidea</taxon>
        <taxon>Rhabditidae</taxon>
        <taxon>Diploscapter</taxon>
    </lineage>
</organism>
<dbReference type="Proteomes" id="UP000218231">
    <property type="component" value="Unassembled WGS sequence"/>
</dbReference>
<sequence length="111" mass="12063">MPFTSKKRNKRSPRHLLANAYANPLHVAVPIESSASGKDKKNNEPQTTQTPTMRTPQPELGELRTPPVDENEPVVKSVKVAMQNSMNAEQTPASSLVAITSPNAHKVILIG</sequence>
<dbReference type="AlphaFoldDB" id="A0A2A2LHY6"/>
<protein>
    <submittedName>
        <fullName evidence="2">Uncharacterized protein</fullName>
    </submittedName>
</protein>
<feature type="compositionally biased region" description="Low complexity" evidence="1">
    <location>
        <begin position="45"/>
        <end position="58"/>
    </location>
</feature>
<evidence type="ECO:0000313" key="3">
    <source>
        <dbReference type="Proteomes" id="UP000218231"/>
    </source>
</evidence>
<name>A0A2A2LHY6_9BILA</name>
<accession>A0A2A2LHY6</accession>
<feature type="compositionally biased region" description="Basic residues" evidence="1">
    <location>
        <begin position="1"/>
        <end position="14"/>
    </location>
</feature>
<proteinExistence type="predicted"/>
<gene>
    <name evidence="2" type="ORF">WR25_26787</name>
</gene>
<evidence type="ECO:0000313" key="2">
    <source>
        <dbReference type="EMBL" id="PAV85812.1"/>
    </source>
</evidence>
<comment type="caution">
    <text evidence="2">The sequence shown here is derived from an EMBL/GenBank/DDBJ whole genome shotgun (WGS) entry which is preliminary data.</text>
</comment>
<evidence type="ECO:0000256" key="1">
    <source>
        <dbReference type="SAM" id="MobiDB-lite"/>
    </source>
</evidence>